<evidence type="ECO:0000256" key="2">
    <source>
        <dbReference type="SAM" id="Phobius"/>
    </source>
</evidence>
<name>A0A3M6VRC9_9STRA</name>
<evidence type="ECO:0008006" key="7">
    <source>
        <dbReference type="Google" id="ProtNLM"/>
    </source>
</evidence>
<dbReference type="CDD" id="cd14688">
    <property type="entry name" value="bZIP_YAP"/>
    <property type="match status" value="1"/>
</dbReference>
<protein>
    <recommendedName>
        <fullName evidence="7">BZIP domain-containing protein</fullName>
    </recommendedName>
</protein>
<evidence type="ECO:0000256" key="1">
    <source>
        <dbReference type="SAM" id="MobiDB-lite"/>
    </source>
</evidence>
<feature type="transmembrane region" description="Helical" evidence="2">
    <location>
        <begin position="182"/>
        <end position="201"/>
    </location>
</feature>
<comment type="caution">
    <text evidence="3">The sequence shown here is derived from an EMBL/GenBank/DDBJ whole genome shotgun (WGS) entry which is preliminary data.</text>
</comment>
<keyword evidence="5" id="KW-1185">Reference proteome</keyword>
<keyword evidence="2" id="KW-0472">Membrane</keyword>
<dbReference type="Gene3D" id="1.20.5.170">
    <property type="match status" value="1"/>
</dbReference>
<feature type="compositionally biased region" description="Basic and acidic residues" evidence="1">
    <location>
        <begin position="291"/>
        <end position="302"/>
    </location>
</feature>
<evidence type="ECO:0000313" key="6">
    <source>
        <dbReference type="Proteomes" id="UP000286097"/>
    </source>
</evidence>
<feature type="region of interest" description="Disordered" evidence="1">
    <location>
        <begin position="291"/>
        <end position="310"/>
    </location>
</feature>
<dbReference type="AlphaFoldDB" id="A0A3M6VRC9"/>
<evidence type="ECO:0000313" key="5">
    <source>
        <dbReference type="Proteomes" id="UP000282087"/>
    </source>
</evidence>
<gene>
    <name evidence="4" type="ORF">DD237_005198</name>
    <name evidence="3" type="ORF">DD238_003974</name>
</gene>
<dbReference type="EMBL" id="QKXF01000587">
    <property type="protein sequence ID" value="RQM10540.1"/>
    <property type="molecule type" value="Genomic_DNA"/>
</dbReference>
<keyword evidence="2" id="KW-1133">Transmembrane helix</keyword>
<accession>A0A3M6VRC9</accession>
<evidence type="ECO:0000313" key="4">
    <source>
        <dbReference type="EMBL" id="RQM10540.1"/>
    </source>
</evidence>
<reference evidence="5 6" key="1">
    <citation type="submission" date="2018-06" db="EMBL/GenBank/DDBJ databases">
        <title>Comparative genomics of downy mildews reveals potential adaptations to biotrophy.</title>
        <authorList>
            <person name="Fletcher K."/>
            <person name="Klosterman S.J."/>
            <person name="Derevnina L."/>
            <person name="Martin F."/>
            <person name="Koike S."/>
            <person name="Reyes Chin-Wo S."/>
            <person name="Mou B."/>
            <person name="Michelmore R."/>
        </authorList>
    </citation>
    <scope>NUCLEOTIDE SEQUENCE [LARGE SCALE GENOMIC DNA]</scope>
    <source>
        <strain evidence="4 6">R13</strain>
        <strain evidence="3 5">R14</strain>
    </source>
</reference>
<proteinExistence type="predicted"/>
<evidence type="ECO:0000313" key="3">
    <source>
        <dbReference type="EMBL" id="RMX68862.1"/>
    </source>
</evidence>
<keyword evidence="2" id="KW-0812">Transmembrane</keyword>
<sequence length="310" mass="35446">MLMEHHHTQGRSSWTSSLYSNATATSSIALPFDGLHLFAYSNNDAENQSPQNQDNNCHYRSNESVYHPTLLPPSHDDMTSSLLRPMVEGSSNLKTSDKPLSKSAIVIRVKRVTDEKRRAKHREAQRRFVNRKKIKMTQLKQLVVELEKRHLLLQAVNEQEMLVRDNCALIMQIKLQKKNNHVLLLAAFVVIAALSSVVNALDRYNLLEIMATVHSDHRIDIKYDDAALERKERHCKSHYMQDGSDSGDEVCGSNGKKYKNLNEFNLHKCLIKVQEGTVMTVMDMEFCKNSESEDMEHVKEENNSSNPVQS</sequence>
<organism evidence="3 5">
    <name type="scientific">Peronospora effusa</name>
    <dbReference type="NCBI Taxonomy" id="542832"/>
    <lineage>
        <taxon>Eukaryota</taxon>
        <taxon>Sar</taxon>
        <taxon>Stramenopiles</taxon>
        <taxon>Oomycota</taxon>
        <taxon>Peronosporomycetes</taxon>
        <taxon>Peronosporales</taxon>
        <taxon>Peronosporaceae</taxon>
        <taxon>Peronospora</taxon>
    </lineage>
</organism>
<dbReference type="Proteomes" id="UP000286097">
    <property type="component" value="Unassembled WGS sequence"/>
</dbReference>
<dbReference type="Proteomes" id="UP000282087">
    <property type="component" value="Unassembled WGS sequence"/>
</dbReference>
<dbReference type="VEuPathDB" id="FungiDB:DD237_005198"/>
<dbReference type="EMBL" id="QLLG01000050">
    <property type="protein sequence ID" value="RMX68862.1"/>
    <property type="molecule type" value="Genomic_DNA"/>
</dbReference>
<dbReference type="Gene3D" id="3.30.60.30">
    <property type="match status" value="1"/>
</dbReference>